<dbReference type="InterPro" id="IPR003593">
    <property type="entry name" value="AAA+_ATPase"/>
</dbReference>
<dbReference type="FunFam" id="3.40.50.300:FF:001985">
    <property type="entry name" value="Chromosome 9, whole genome shotgun sequence"/>
    <property type="match status" value="1"/>
</dbReference>
<proteinExistence type="predicted"/>
<feature type="domain" description="AAA+ ATPase" evidence="3">
    <location>
        <begin position="402"/>
        <end position="541"/>
    </location>
</feature>
<dbReference type="PROSITE" id="PS00674">
    <property type="entry name" value="AAA"/>
    <property type="match status" value="2"/>
</dbReference>
<dbReference type="GO" id="GO:0005524">
    <property type="term" value="F:ATP binding"/>
    <property type="evidence" value="ECO:0007669"/>
    <property type="project" value="UniProtKB-KW"/>
</dbReference>
<reference evidence="4" key="2">
    <citation type="submission" date="2020-11" db="EMBL/GenBank/DDBJ databases">
        <authorList>
            <person name="McCartney M.A."/>
            <person name="Auch B."/>
            <person name="Kono T."/>
            <person name="Mallez S."/>
            <person name="Becker A."/>
            <person name="Gohl D.M."/>
            <person name="Silverstein K.A.T."/>
            <person name="Koren S."/>
            <person name="Bechman K.B."/>
            <person name="Herman A."/>
            <person name="Abrahante J.E."/>
            <person name="Garbe J."/>
        </authorList>
    </citation>
    <scope>NUCLEOTIDE SEQUENCE</scope>
    <source>
        <strain evidence="4">Duluth1</strain>
        <tissue evidence="4">Whole animal</tissue>
    </source>
</reference>
<dbReference type="InterPro" id="IPR050168">
    <property type="entry name" value="AAA_ATPase_domain"/>
</dbReference>
<dbReference type="PANTHER" id="PTHR23077:SF27">
    <property type="entry name" value="ATPASE FAMILY GENE 2 PROTEIN HOMOLOG A"/>
    <property type="match status" value="1"/>
</dbReference>
<dbReference type="SUPFAM" id="SSF52540">
    <property type="entry name" value="P-loop containing nucleoside triphosphate hydrolases"/>
    <property type="match status" value="2"/>
</dbReference>
<dbReference type="FunFam" id="3.40.50.300:FF:000661">
    <property type="entry name" value="calmodulin-interacting protein 111 isoform X1"/>
    <property type="match status" value="1"/>
</dbReference>
<keyword evidence="5" id="KW-1185">Reference proteome</keyword>
<dbReference type="InterPro" id="IPR003960">
    <property type="entry name" value="ATPase_AAA_CS"/>
</dbReference>
<dbReference type="CDD" id="cd19511">
    <property type="entry name" value="RecA-like_CDC48_r2-like"/>
    <property type="match status" value="1"/>
</dbReference>
<dbReference type="Proteomes" id="UP000828390">
    <property type="component" value="Unassembled WGS sequence"/>
</dbReference>
<feature type="domain" description="AAA+ ATPase" evidence="3">
    <location>
        <begin position="673"/>
        <end position="811"/>
    </location>
</feature>
<evidence type="ECO:0000259" key="3">
    <source>
        <dbReference type="SMART" id="SM00382"/>
    </source>
</evidence>
<evidence type="ECO:0000313" key="5">
    <source>
        <dbReference type="Proteomes" id="UP000828390"/>
    </source>
</evidence>
<dbReference type="GO" id="GO:0005737">
    <property type="term" value="C:cytoplasm"/>
    <property type="evidence" value="ECO:0007669"/>
    <property type="project" value="TreeGrafter"/>
</dbReference>
<organism evidence="4 5">
    <name type="scientific">Dreissena polymorpha</name>
    <name type="common">Zebra mussel</name>
    <name type="synonym">Mytilus polymorpha</name>
    <dbReference type="NCBI Taxonomy" id="45954"/>
    <lineage>
        <taxon>Eukaryota</taxon>
        <taxon>Metazoa</taxon>
        <taxon>Spiralia</taxon>
        <taxon>Lophotrochozoa</taxon>
        <taxon>Mollusca</taxon>
        <taxon>Bivalvia</taxon>
        <taxon>Autobranchia</taxon>
        <taxon>Heteroconchia</taxon>
        <taxon>Euheterodonta</taxon>
        <taxon>Imparidentia</taxon>
        <taxon>Neoheterodontei</taxon>
        <taxon>Myida</taxon>
        <taxon>Dreissenoidea</taxon>
        <taxon>Dreissenidae</taxon>
        <taxon>Dreissena</taxon>
    </lineage>
</organism>
<dbReference type="Gene3D" id="1.10.8.60">
    <property type="match status" value="2"/>
</dbReference>
<sequence>MPPKHNKSLIEWHQCIKCNVIVHAKELSKHKTECDSNKPLSHGHIHENTLFASSHNYVQEKLKSLAHHLKNAVIFLHPSTMQMCGLVIGGICVVNDVTVRLSFPCTFESATSVGVMKEDQELIDAGPMIRIQRLNSQNIKVADEVIFSCSKSEYLTHGESFLKHLHQAILGKNICLKGTLTVNYFGQKYLFKVLSVQELHDQQQTFQFANTSSGVDCVSSRLADLSVTDIPTPDVSLNTSFLADPDPSADKSLSTPVKHGDTNILSSAFNRLEFSANSETPDGQVCQSPAGDATLSSLEKTPNTKLKFDRQSFQTPEQIQKPLTHCEPSGSSGNAFYRITTETRVSVQECRDQTTDSVPSVAYGGVRYSDIGGMDTHIKSLREMIDTPLKSPELFRSYGLPLPRGVLLFGPSGCGKSLLVRAVANETNINVVYVSGPDIWSKYFGDTETKLRNIFQTAAKKAPSLIVLEDVEVLCPRRANSHSEIEKRVVASLLTLMDGVSQADNGKFVMVLGTTSKPDDIDPALRRPGRFDRELEIGVPSALDRRQILACLLGKLNHSLTDSEVRELADAAHGYVGADLAALCKEASLHCLQQHAQRQQGHSILIQPQICFTDLRFAMTIIQPSAMREVQIEVPKVLWSDIGGQEQIKLKLRQAVEWPLKHPEAFTRLGISPPRGVLMYGPPGCSKTMIAKALATESGLNFIAVKGPELFSKWVGESERAVREVFRKARAAAPSIVFFDEIDALAVERGSSSGGSQVADRVLAQLLTEMDGVEGLKHVTIVAATNRPDMIDKALLRPGRFDRVLYVPLPDLAARRQIFALRLRTMPTAHDVTPDSLADHTDGYSGAEVVSVCHEAALFALQEDISSICVRWGHFRSALAAVTPRTGADMLAFYERYQQKSGLHFI</sequence>
<dbReference type="GO" id="GO:0016887">
    <property type="term" value="F:ATP hydrolysis activity"/>
    <property type="evidence" value="ECO:0007669"/>
    <property type="project" value="InterPro"/>
</dbReference>
<accession>A0A9D4KLR9</accession>
<keyword evidence="2" id="KW-0067">ATP-binding</keyword>
<dbReference type="InterPro" id="IPR003959">
    <property type="entry name" value="ATPase_AAA_core"/>
</dbReference>
<dbReference type="Pfam" id="PF17862">
    <property type="entry name" value="AAA_lid_3"/>
    <property type="match status" value="2"/>
</dbReference>
<evidence type="ECO:0000256" key="1">
    <source>
        <dbReference type="ARBA" id="ARBA00022741"/>
    </source>
</evidence>
<dbReference type="OrthoDB" id="27435at2759"/>
<dbReference type="AlphaFoldDB" id="A0A9D4KLR9"/>
<evidence type="ECO:0000313" key="4">
    <source>
        <dbReference type="EMBL" id="KAH3841863.1"/>
    </source>
</evidence>
<dbReference type="CDD" id="cd19503">
    <property type="entry name" value="RecA-like_CDC48_NLV2_r1-like"/>
    <property type="match status" value="1"/>
</dbReference>
<protein>
    <recommendedName>
        <fullName evidence="3">AAA+ ATPase domain-containing protein</fullName>
    </recommendedName>
</protein>
<dbReference type="Gene3D" id="3.40.50.300">
    <property type="entry name" value="P-loop containing nucleotide triphosphate hydrolases"/>
    <property type="match status" value="2"/>
</dbReference>
<keyword evidence="1" id="KW-0547">Nucleotide-binding</keyword>
<dbReference type="PANTHER" id="PTHR23077">
    <property type="entry name" value="AAA-FAMILY ATPASE"/>
    <property type="match status" value="1"/>
</dbReference>
<dbReference type="Pfam" id="PF00004">
    <property type="entry name" value="AAA"/>
    <property type="match status" value="2"/>
</dbReference>
<dbReference type="InterPro" id="IPR027417">
    <property type="entry name" value="P-loop_NTPase"/>
</dbReference>
<dbReference type="SMART" id="SM00382">
    <property type="entry name" value="AAA"/>
    <property type="match status" value="2"/>
</dbReference>
<evidence type="ECO:0000256" key="2">
    <source>
        <dbReference type="ARBA" id="ARBA00022840"/>
    </source>
</evidence>
<dbReference type="EMBL" id="JAIWYP010000004">
    <property type="protein sequence ID" value="KAH3841863.1"/>
    <property type="molecule type" value="Genomic_DNA"/>
</dbReference>
<dbReference type="InterPro" id="IPR041569">
    <property type="entry name" value="AAA_lid_3"/>
</dbReference>
<name>A0A9D4KLR9_DREPO</name>
<reference evidence="4" key="1">
    <citation type="journal article" date="2019" name="bioRxiv">
        <title>The Genome of the Zebra Mussel, Dreissena polymorpha: A Resource for Invasive Species Research.</title>
        <authorList>
            <person name="McCartney M.A."/>
            <person name="Auch B."/>
            <person name="Kono T."/>
            <person name="Mallez S."/>
            <person name="Zhang Y."/>
            <person name="Obille A."/>
            <person name="Becker A."/>
            <person name="Abrahante J.E."/>
            <person name="Garbe J."/>
            <person name="Badalamenti J.P."/>
            <person name="Herman A."/>
            <person name="Mangelson H."/>
            <person name="Liachko I."/>
            <person name="Sullivan S."/>
            <person name="Sone E.D."/>
            <person name="Koren S."/>
            <person name="Silverstein K.A.T."/>
            <person name="Beckman K.B."/>
            <person name="Gohl D.M."/>
        </authorList>
    </citation>
    <scope>NUCLEOTIDE SEQUENCE</scope>
    <source>
        <strain evidence="4">Duluth1</strain>
        <tissue evidence="4">Whole animal</tissue>
    </source>
</reference>
<gene>
    <name evidence="4" type="ORF">DPMN_115344</name>
</gene>
<comment type="caution">
    <text evidence="4">The sequence shown here is derived from an EMBL/GenBank/DDBJ whole genome shotgun (WGS) entry which is preliminary data.</text>
</comment>